<dbReference type="InterPro" id="IPR007829">
    <property type="entry name" value="TM2"/>
</dbReference>
<keyword evidence="2 5" id="KW-0812">Transmembrane</keyword>
<evidence type="ECO:0000256" key="5">
    <source>
        <dbReference type="SAM" id="Phobius"/>
    </source>
</evidence>
<accession>A0A4R8DFS1</accession>
<name>A0A4R8DFS1_9BACT</name>
<protein>
    <submittedName>
        <fullName evidence="8">Zinc ribbon protein</fullName>
    </submittedName>
</protein>
<dbReference type="Pfam" id="PF13240">
    <property type="entry name" value="Zn_Ribbon_1"/>
    <property type="match status" value="1"/>
</dbReference>
<feature type="transmembrane region" description="Helical" evidence="5">
    <location>
        <begin position="73"/>
        <end position="94"/>
    </location>
</feature>
<dbReference type="OrthoDB" id="9816361at2"/>
<keyword evidence="9" id="KW-1185">Reference proteome</keyword>
<dbReference type="Pfam" id="PF05154">
    <property type="entry name" value="TM2"/>
    <property type="match status" value="1"/>
</dbReference>
<dbReference type="PANTHER" id="PTHR21016">
    <property type="entry name" value="BETA-AMYLOID BINDING PROTEIN-RELATED"/>
    <property type="match status" value="1"/>
</dbReference>
<dbReference type="InterPro" id="IPR026870">
    <property type="entry name" value="Zinc_ribbon_dom"/>
</dbReference>
<comment type="subcellular location">
    <subcellularLocation>
        <location evidence="1">Membrane</location>
        <topology evidence="1">Multi-pass membrane protein</topology>
    </subcellularLocation>
</comment>
<evidence type="ECO:0000256" key="3">
    <source>
        <dbReference type="ARBA" id="ARBA00022989"/>
    </source>
</evidence>
<dbReference type="GO" id="GO:0016020">
    <property type="term" value="C:membrane"/>
    <property type="evidence" value="ECO:0007669"/>
    <property type="project" value="UniProtKB-SubCell"/>
</dbReference>
<feature type="transmembrane region" description="Helical" evidence="5">
    <location>
        <begin position="42"/>
        <end position="61"/>
    </location>
</feature>
<evidence type="ECO:0000313" key="9">
    <source>
        <dbReference type="Proteomes" id="UP000294498"/>
    </source>
</evidence>
<sequence>MYCSNCGAQIDDNAVVCVKCGVLTGNVPVSKVADPDLVGYDWLTALLLCWFLGWLGVHSFYTKKTGIGIAQLLTLGGCGIWQLVDLIMIIVGSYRDGLGRPLVRK</sequence>
<evidence type="ECO:0000256" key="2">
    <source>
        <dbReference type="ARBA" id="ARBA00022692"/>
    </source>
</evidence>
<gene>
    <name evidence="8" type="ORF">EDB95_4282</name>
</gene>
<organism evidence="8 9">
    <name type="scientific">Dinghuibacter silviterrae</name>
    <dbReference type="NCBI Taxonomy" id="1539049"/>
    <lineage>
        <taxon>Bacteria</taxon>
        <taxon>Pseudomonadati</taxon>
        <taxon>Bacteroidota</taxon>
        <taxon>Chitinophagia</taxon>
        <taxon>Chitinophagales</taxon>
        <taxon>Chitinophagaceae</taxon>
        <taxon>Dinghuibacter</taxon>
    </lineage>
</organism>
<dbReference type="Proteomes" id="UP000294498">
    <property type="component" value="Unassembled WGS sequence"/>
</dbReference>
<dbReference type="EMBL" id="SODV01000002">
    <property type="protein sequence ID" value="TDW96451.1"/>
    <property type="molecule type" value="Genomic_DNA"/>
</dbReference>
<proteinExistence type="predicted"/>
<evidence type="ECO:0000259" key="7">
    <source>
        <dbReference type="Pfam" id="PF13240"/>
    </source>
</evidence>
<reference evidence="8 9" key="1">
    <citation type="submission" date="2019-03" db="EMBL/GenBank/DDBJ databases">
        <title>Genomic Encyclopedia of Type Strains, Phase IV (KMG-IV): sequencing the most valuable type-strain genomes for metagenomic binning, comparative biology and taxonomic classification.</title>
        <authorList>
            <person name="Goeker M."/>
        </authorList>
    </citation>
    <scope>NUCLEOTIDE SEQUENCE [LARGE SCALE GENOMIC DNA]</scope>
    <source>
        <strain evidence="8 9">DSM 100059</strain>
    </source>
</reference>
<feature type="domain" description="Zinc-ribbon" evidence="7">
    <location>
        <begin position="2"/>
        <end position="21"/>
    </location>
</feature>
<evidence type="ECO:0000256" key="1">
    <source>
        <dbReference type="ARBA" id="ARBA00004141"/>
    </source>
</evidence>
<keyword evidence="4 5" id="KW-0472">Membrane</keyword>
<dbReference type="RefSeq" id="WP_133996908.1">
    <property type="nucleotide sequence ID" value="NZ_SODV01000002.1"/>
</dbReference>
<dbReference type="PANTHER" id="PTHR21016:SF25">
    <property type="entry name" value="TM2 DOMAIN-CONTAINING PROTEIN DDB_G0277895-RELATED"/>
    <property type="match status" value="1"/>
</dbReference>
<dbReference type="AlphaFoldDB" id="A0A4R8DFS1"/>
<feature type="domain" description="TM2" evidence="6">
    <location>
        <begin position="40"/>
        <end position="87"/>
    </location>
</feature>
<comment type="caution">
    <text evidence="8">The sequence shown here is derived from an EMBL/GenBank/DDBJ whole genome shotgun (WGS) entry which is preliminary data.</text>
</comment>
<evidence type="ECO:0000313" key="8">
    <source>
        <dbReference type="EMBL" id="TDW96451.1"/>
    </source>
</evidence>
<evidence type="ECO:0000259" key="6">
    <source>
        <dbReference type="Pfam" id="PF05154"/>
    </source>
</evidence>
<keyword evidence="3 5" id="KW-1133">Transmembrane helix</keyword>
<dbReference type="InterPro" id="IPR050932">
    <property type="entry name" value="TM2D1-3-like"/>
</dbReference>
<evidence type="ECO:0000256" key="4">
    <source>
        <dbReference type="ARBA" id="ARBA00023136"/>
    </source>
</evidence>